<evidence type="ECO:0000256" key="3">
    <source>
        <dbReference type="ARBA" id="ARBA00022691"/>
    </source>
</evidence>
<evidence type="ECO:0000256" key="4">
    <source>
        <dbReference type="ARBA" id="ARBA00022785"/>
    </source>
</evidence>
<accession>A0A6L5WI90</accession>
<comment type="pathway">
    <text evidence="5">tRNA modification; tRNA-queuosine biosynthesis.</text>
</comment>
<dbReference type="InterPro" id="IPR042118">
    <property type="entry name" value="QueA_dom1"/>
</dbReference>
<organism evidence="6 7">
    <name type="scientific">Campylobacter portucalensis</name>
    <dbReference type="NCBI Taxonomy" id="2608384"/>
    <lineage>
        <taxon>Bacteria</taxon>
        <taxon>Pseudomonadati</taxon>
        <taxon>Campylobacterota</taxon>
        <taxon>Epsilonproteobacteria</taxon>
        <taxon>Campylobacterales</taxon>
        <taxon>Campylobacteraceae</taxon>
        <taxon>Campylobacter</taxon>
    </lineage>
</organism>
<dbReference type="Gene3D" id="3.40.1780.10">
    <property type="entry name" value="QueA-like"/>
    <property type="match status" value="1"/>
</dbReference>
<gene>
    <name evidence="5 6" type="primary">queA</name>
    <name evidence="6" type="ORF">F1B92_07420</name>
</gene>
<dbReference type="EC" id="2.4.99.17" evidence="5"/>
<comment type="subunit">
    <text evidence="5">Monomer.</text>
</comment>
<evidence type="ECO:0000256" key="1">
    <source>
        <dbReference type="ARBA" id="ARBA00022490"/>
    </source>
</evidence>
<evidence type="ECO:0000256" key="2">
    <source>
        <dbReference type="ARBA" id="ARBA00022679"/>
    </source>
</evidence>
<dbReference type="SUPFAM" id="SSF111337">
    <property type="entry name" value="QueA-like"/>
    <property type="match status" value="1"/>
</dbReference>
<proteinExistence type="inferred from homology"/>
<dbReference type="Gene3D" id="2.40.10.240">
    <property type="entry name" value="QueA-like"/>
    <property type="match status" value="1"/>
</dbReference>
<comment type="caution">
    <text evidence="6">The sequence shown here is derived from an EMBL/GenBank/DDBJ whole genome shotgun (WGS) entry which is preliminary data.</text>
</comment>
<keyword evidence="6" id="KW-0328">Glycosyltransferase</keyword>
<dbReference type="Pfam" id="PF02547">
    <property type="entry name" value="Queuosine_synth"/>
    <property type="match status" value="1"/>
</dbReference>
<comment type="subcellular location">
    <subcellularLocation>
        <location evidence="5">Cytoplasm</location>
    </subcellularLocation>
</comment>
<dbReference type="GO" id="GO:0051075">
    <property type="term" value="F:S-adenosylmethionine:tRNA ribosyltransferase-isomerase activity"/>
    <property type="evidence" value="ECO:0007669"/>
    <property type="project" value="UniProtKB-EC"/>
</dbReference>
<sequence length="345" mass="39783">MKSCKMMNDLDLLNTYDYFLPKELIATKPTLPKEEAKLLVYDRKNDKIYHLKFGNLPEILPPCKIIFNDTKVIKARIYGHKESGGKIELLINRPLDDNKFSVFIKGSVKIDTKLIFENELFARVLELLDDGSRIVKFYKKSEILNTDNVFEILEKIGHTPLPPYIKRDDNKNDEIWYQSVFAKNLGAVAAPTASLHFSDDMIKTLKKTHEIFYLTLHIGAGTFKGVESENIHDHKMHSEWFNIPKNTALVLDSKDQILGVGTTVTRAVEDYARNHNLSKECNLFLNYANKPIRQNYLLTNFHLPKSTLIMLVTAFIGYEKTMEIYKIAIEKGYKFYSYGDAMLVI</sequence>
<dbReference type="EMBL" id="VWSJ01000031">
    <property type="protein sequence ID" value="MSN96988.1"/>
    <property type="molecule type" value="Genomic_DNA"/>
</dbReference>
<evidence type="ECO:0000313" key="7">
    <source>
        <dbReference type="Proteomes" id="UP000476338"/>
    </source>
</evidence>
<dbReference type="GO" id="GO:0005737">
    <property type="term" value="C:cytoplasm"/>
    <property type="evidence" value="ECO:0007669"/>
    <property type="project" value="UniProtKB-SubCell"/>
</dbReference>
<keyword evidence="2 5" id="KW-0808">Transferase</keyword>
<dbReference type="InterPro" id="IPR003699">
    <property type="entry name" value="QueA"/>
</dbReference>
<keyword evidence="6" id="KW-0413">Isomerase</keyword>
<dbReference type="NCBIfam" id="NF001140">
    <property type="entry name" value="PRK00147.1"/>
    <property type="match status" value="1"/>
</dbReference>
<reference evidence="6 7" key="2">
    <citation type="submission" date="2020-03" db="EMBL/GenBank/DDBJ databases">
        <title>Campylobacter portucalensis sp. nov., a new species of Campylobacter isolated from the reproductive tract of bulls.</title>
        <authorList>
            <person name="Silva M.F."/>
            <person name="Pereira G."/>
            <person name="Carneiro C."/>
            <person name="Hemphill A."/>
            <person name="Mateus L."/>
            <person name="Lopes-Da-Costa L."/>
            <person name="Silva E."/>
        </authorList>
    </citation>
    <scope>NUCLEOTIDE SEQUENCE [LARGE SCALE GENOMIC DNA]</scope>
    <source>
        <strain evidence="6 7">FMV-PI01</strain>
    </source>
</reference>
<dbReference type="UniPathway" id="UPA00392"/>
<comment type="catalytic activity">
    <reaction evidence="5">
        <text>7-aminomethyl-7-carbaguanosine(34) in tRNA + S-adenosyl-L-methionine = epoxyqueuosine(34) in tRNA + adenine + L-methionine + 2 H(+)</text>
        <dbReference type="Rhea" id="RHEA:32155"/>
        <dbReference type="Rhea" id="RHEA-COMP:10342"/>
        <dbReference type="Rhea" id="RHEA-COMP:18582"/>
        <dbReference type="ChEBI" id="CHEBI:15378"/>
        <dbReference type="ChEBI" id="CHEBI:16708"/>
        <dbReference type="ChEBI" id="CHEBI:57844"/>
        <dbReference type="ChEBI" id="CHEBI:59789"/>
        <dbReference type="ChEBI" id="CHEBI:82833"/>
        <dbReference type="ChEBI" id="CHEBI:194443"/>
        <dbReference type="EC" id="2.4.99.17"/>
    </reaction>
</comment>
<dbReference type="Proteomes" id="UP000476338">
    <property type="component" value="Unassembled WGS sequence"/>
</dbReference>
<keyword evidence="3 5" id="KW-0949">S-adenosyl-L-methionine</keyword>
<dbReference type="GO" id="GO:0008616">
    <property type="term" value="P:tRNA queuosine(34) biosynthetic process"/>
    <property type="evidence" value="ECO:0007669"/>
    <property type="project" value="UniProtKB-UniRule"/>
</dbReference>
<dbReference type="InterPro" id="IPR036100">
    <property type="entry name" value="QueA_sf"/>
</dbReference>
<protein>
    <recommendedName>
        <fullName evidence="5">S-adenosylmethionine:tRNA ribosyltransferase-isomerase</fullName>
        <ecNumber evidence="5">2.4.99.17</ecNumber>
    </recommendedName>
    <alternativeName>
        <fullName evidence="5">Queuosine biosynthesis protein QueA</fullName>
    </alternativeName>
</protein>
<dbReference type="PANTHER" id="PTHR30307">
    <property type="entry name" value="S-ADENOSYLMETHIONINE:TRNA RIBOSYLTRANSFERASE-ISOMERASE"/>
    <property type="match status" value="1"/>
</dbReference>
<keyword evidence="1 5" id="KW-0963">Cytoplasm</keyword>
<dbReference type="PANTHER" id="PTHR30307:SF0">
    <property type="entry name" value="S-ADENOSYLMETHIONINE:TRNA RIBOSYLTRANSFERASE-ISOMERASE"/>
    <property type="match status" value="1"/>
</dbReference>
<comment type="function">
    <text evidence="5">Transfers and isomerizes the ribose moiety from AdoMet to the 7-aminomethyl group of 7-deazaguanine (preQ1-tRNA) to give epoxyqueuosine (oQ-tRNA).</text>
</comment>
<dbReference type="InterPro" id="IPR042119">
    <property type="entry name" value="QueA_dom2"/>
</dbReference>
<evidence type="ECO:0000256" key="5">
    <source>
        <dbReference type="HAMAP-Rule" id="MF_00113"/>
    </source>
</evidence>
<comment type="similarity">
    <text evidence="5">Belongs to the QueA family.</text>
</comment>
<keyword evidence="4 5" id="KW-0671">Queuosine biosynthesis</keyword>
<reference evidence="6 7" key="1">
    <citation type="submission" date="2019-09" db="EMBL/GenBank/DDBJ databases">
        <authorList>
            <person name="Silva M."/>
            <person name="Pereira G."/>
            <person name="Lopes-Da-Costa L."/>
            <person name="Silva E."/>
        </authorList>
    </citation>
    <scope>NUCLEOTIDE SEQUENCE [LARGE SCALE GENOMIC DNA]</scope>
    <source>
        <strain evidence="6 7">FMV-PI01</strain>
    </source>
</reference>
<dbReference type="NCBIfam" id="TIGR00113">
    <property type="entry name" value="queA"/>
    <property type="match status" value="1"/>
</dbReference>
<dbReference type="HAMAP" id="MF_00113">
    <property type="entry name" value="QueA"/>
    <property type="match status" value="1"/>
</dbReference>
<evidence type="ECO:0000313" key="6">
    <source>
        <dbReference type="EMBL" id="MSN96988.1"/>
    </source>
</evidence>
<dbReference type="AlphaFoldDB" id="A0A6L5WI90"/>
<keyword evidence="7" id="KW-1185">Reference proteome</keyword>
<name>A0A6L5WI90_9BACT</name>